<evidence type="ECO:0000313" key="3">
    <source>
        <dbReference type="Proteomes" id="UP001470230"/>
    </source>
</evidence>
<dbReference type="Gene3D" id="3.90.75.20">
    <property type="match status" value="1"/>
</dbReference>
<name>A0ABR2HVN5_9EUKA</name>
<protein>
    <recommendedName>
        <fullName evidence="1">HNH nuclease domain-containing protein</fullName>
    </recommendedName>
</protein>
<gene>
    <name evidence="2" type="ORF">M9Y10_017885</name>
</gene>
<dbReference type="SUPFAM" id="SSF54060">
    <property type="entry name" value="His-Me finger endonucleases"/>
    <property type="match status" value="1"/>
</dbReference>
<feature type="domain" description="HNH nuclease" evidence="1">
    <location>
        <begin position="56"/>
        <end position="101"/>
    </location>
</feature>
<proteinExistence type="predicted"/>
<organism evidence="2 3">
    <name type="scientific">Tritrichomonas musculus</name>
    <dbReference type="NCBI Taxonomy" id="1915356"/>
    <lineage>
        <taxon>Eukaryota</taxon>
        <taxon>Metamonada</taxon>
        <taxon>Parabasalia</taxon>
        <taxon>Tritrichomonadida</taxon>
        <taxon>Tritrichomonadidae</taxon>
        <taxon>Tritrichomonas</taxon>
    </lineage>
</organism>
<dbReference type="InterPro" id="IPR044925">
    <property type="entry name" value="His-Me_finger_sf"/>
</dbReference>
<reference evidence="2 3" key="1">
    <citation type="submission" date="2024-04" db="EMBL/GenBank/DDBJ databases">
        <title>Tritrichomonas musculus Genome.</title>
        <authorList>
            <person name="Alves-Ferreira E."/>
            <person name="Grigg M."/>
            <person name="Lorenzi H."/>
            <person name="Galac M."/>
        </authorList>
    </citation>
    <scope>NUCLEOTIDE SEQUENCE [LARGE SCALE GENOMIC DNA]</scope>
    <source>
        <strain evidence="2 3">EAF2021</strain>
    </source>
</reference>
<dbReference type="Proteomes" id="UP001470230">
    <property type="component" value="Unassembled WGS sequence"/>
</dbReference>
<dbReference type="InterPro" id="IPR003615">
    <property type="entry name" value="HNH_nuc"/>
</dbReference>
<evidence type="ECO:0000259" key="1">
    <source>
        <dbReference type="Pfam" id="PF13392"/>
    </source>
</evidence>
<dbReference type="EMBL" id="JAPFFF010000023">
    <property type="protein sequence ID" value="KAK8852893.1"/>
    <property type="molecule type" value="Genomic_DNA"/>
</dbReference>
<sequence length="212" mass="25210">MTEQAAEFVQLKGYDDYEILSVYPFTIRRKDNHYEVSEFNDKGYISVYLNRRKIRKHVLIANQFIPNDDPEHKIVVDHINRDTTDYHLSNLRHATISTNSRNKSGNKSRTFQFIKALPRDAIKITDYEVYHKSGSVIHHFEDYYWSNGFFYYFNGDDYRIMHINESNQGYKYVYLLNTEGQNVCVQVAKFKRLYNLIEYVDDETPKGSQANE</sequence>
<accession>A0ABR2HVN5</accession>
<evidence type="ECO:0000313" key="2">
    <source>
        <dbReference type="EMBL" id="KAK8852893.1"/>
    </source>
</evidence>
<dbReference type="Pfam" id="PF13392">
    <property type="entry name" value="HNH_3"/>
    <property type="match status" value="1"/>
</dbReference>
<comment type="caution">
    <text evidence="2">The sequence shown here is derived from an EMBL/GenBank/DDBJ whole genome shotgun (WGS) entry which is preliminary data.</text>
</comment>
<keyword evidence="3" id="KW-1185">Reference proteome</keyword>